<dbReference type="Proteomes" id="UP000813427">
    <property type="component" value="Unassembled WGS sequence"/>
</dbReference>
<evidence type="ECO:0000259" key="1">
    <source>
        <dbReference type="Pfam" id="PF06985"/>
    </source>
</evidence>
<comment type="caution">
    <text evidence="3">The sequence shown here is derived from an EMBL/GenBank/DDBJ whole genome shotgun (WGS) entry which is preliminary data.</text>
</comment>
<feature type="domain" description="Heterokaryon incompatibility" evidence="1">
    <location>
        <begin position="22"/>
        <end position="106"/>
    </location>
</feature>
<accession>A0A8K0WC43</accession>
<dbReference type="Pfam" id="PF26640">
    <property type="entry name" value="DUF8212"/>
    <property type="match status" value="1"/>
</dbReference>
<sequence length="540" mass="61659">MRLLNSTTFEFARFDGDDIPPYAILSHTWESEEVIFDDMRQSEYQHLKGFAKIKGCCVQAAQDELDWVWIDTCCIDKSSSAELSEAINSMYEWYQRADVCFVYLSDVPPLDPFLDKHLFQKSRWFTRGWCLQELLAPREVEFFAENWTELGTKWSLQQLISDITSIPAAVLLQQKELGEYCVAERMSWASKRDTTREEDMAYCLLGIFDINMPLLYGEGRRAFLRLQEKIMRREVDYSIFLWRSTFIHSETGLLCDSPHYFPTEGVPVRSGGFCKYSDIVASRLPAETGIQPPEVTPQGLQMTLHTKLSSGGCRQAWIYLTHNDGLVCIVLSPRQYDLKYYRTMAGYVEVLANEDNLKSFQAETMCMASFTNLDIPKIPLQSLAFKICLNSTTNEKLSILEMYPECDLEHRQHGSYSTELDLASCPEVFIVVCGVERDASTYRSQRFAVAFCLFHGPWTTRIIKVEPGVSLEGLANDIWSLKPLEDDSDRAMSRLRSGSYVTVALKRRARSNRSSLHVSLVLAKPATDPRYGGGSYILSS</sequence>
<dbReference type="Pfam" id="PF06985">
    <property type="entry name" value="HET"/>
    <property type="match status" value="1"/>
</dbReference>
<feature type="domain" description="DUF8212" evidence="2">
    <location>
        <begin position="221"/>
        <end position="249"/>
    </location>
</feature>
<protein>
    <submittedName>
        <fullName evidence="3">Heterokaryon incompatibility protein-domain-containing protein</fullName>
    </submittedName>
</protein>
<keyword evidence="4" id="KW-1185">Reference proteome</keyword>
<dbReference type="AlphaFoldDB" id="A0A8K0WC43"/>
<dbReference type="PANTHER" id="PTHR10622:SF10">
    <property type="entry name" value="HET DOMAIN-CONTAINING PROTEIN"/>
    <property type="match status" value="1"/>
</dbReference>
<proteinExistence type="predicted"/>
<dbReference type="EMBL" id="JAGPXF010000003">
    <property type="protein sequence ID" value="KAH7250889.1"/>
    <property type="molecule type" value="Genomic_DNA"/>
</dbReference>
<dbReference type="OrthoDB" id="674604at2759"/>
<gene>
    <name evidence="3" type="ORF">BKA59DRAFT_471379</name>
</gene>
<dbReference type="PANTHER" id="PTHR10622">
    <property type="entry name" value="HET DOMAIN-CONTAINING PROTEIN"/>
    <property type="match status" value="1"/>
</dbReference>
<reference evidence="3" key="1">
    <citation type="journal article" date="2021" name="Nat. Commun.">
        <title>Genetic determinants of endophytism in the Arabidopsis root mycobiome.</title>
        <authorList>
            <person name="Mesny F."/>
            <person name="Miyauchi S."/>
            <person name="Thiergart T."/>
            <person name="Pickel B."/>
            <person name="Atanasova L."/>
            <person name="Karlsson M."/>
            <person name="Huettel B."/>
            <person name="Barry K.W."/>
            <person name="Haridas S."/>
            <person name="Chen C."/>
            <person name="Bauer D."/>
            <person name="Andreopoulos W."/>
            <person name="Pangilinan J."/>
            <person name="LaButti K."/>
            <person name="Riley R."/>
            <person name="Lipzen A."/>
            <person name="Clum A."/>
            <person name="Drula E."/>
            <person name="Henrissat B."/>
            <person name="Kohler A."/>
            <person name="Grigoriev I.V."/>
            <person name="Martin F.M."/>
            <person name="Hacquard S."/>
        </authorList>
    </citation>
    <scope>NUCLEOTIDE SEQUENCE</scope>
    <source>
        <strain evidence="3">MPI-SDFR-AT-0068</strain>
    </source>
</reference>
<evidence type="ECO:0000313" key="3">
    <source>
        <dbReference type="EMBL" id="KAH7250889.1"/>
    </source>
</evidence>
<dbReference type="InterPro" id="IPR058525">
    <property type="entry name" value="DUF8212"/>
</dbReference>
<name>A0A8K0WC43_9HYPO</name>
<evidence type="ECO:0000313" key="4">
    <source>
        <dbReference type="Proteomes" id="UP000813427"/>
    </source>
</evidence>
<dbReference type="InterPro" id="IPR010730">
    <property type="entry name" value="HET"/>
</dbReference>
<organism evidence="3 4">
    <name type="scientific">Fusarium tricinctum</name>
    <dbReference type="NCBI Taxonomy" id="61284"/>
    <lineage>
        <taxon>Eukaryota</taxon>
        <taxon>Fungi</taxon>
        <taxon>Dikarya</taxon>
        <taxon>Ascomycota</taxon>
        <taxon>Pezizomycotina</taxon>
        <taxon>Sordariomycetes</taxon>
        <taxon>Hypocreomycetidae</taxon>
        <taxon>Hypocreales</taxon>
        <taxon>Nectriaceae</taxon>
        <taxon>Fusarium</taxon>
        <taxon>Fusarium tricinctum species complex</taxon>
    </lineage>
</organism>
<evidence type="ECO:0000259" key="2">
    <source>
        <dbReference type="Pfam" id="PF26640"/>
    </source>
</evidence>